<evidence type="ECO:0000313" key="3">
    <source>
        <dbReference type="EMBL" id="SHO79489.1"/>
    </source>
</evidence>
<dbReference type="GO" id="GO:0007005">
    <property type="term" value="P:mitochondrion organization"/>
    <property type="evidence" value="ECO:0007669"/>
    <property type="project" value="UniProtKB-UniRule"/>
</dbReference>
<evidence type="ECO:0000313" key="4">
    <source>
        <dbReference type="Proteomes" id="UP000186303"/>
    </source>
</evidence>
<dbReference type="SUPFAM" id="SSF48452">
    <property type="entry name" value="TPR-like"/>
    <property type="match status" value="1"/>
</dbReference>
<keyword evidence="1" id="KW-0963">Cytoplasm</keyword>
<dbReference type="GO" id="GO:0005737">
    <property type="term" value="C:cytoplasm"/>
    <property type="evidence" value="ECO:0007669"/>
    <property type="project" value="UniProtKB-SubCell"/>
</dbReference>
<dbReference type="InterPro" id="IPR033646">
    <property type="entry name" value="CLU-central"/>
</dbReference>
<dbReference type="GO" id="GO:0003729">
    <property type="term" value="F:mRNA binding"/>
    <property type="evidence" value="ECO:0007669"/>
    <property type="project" value="TreeGrafter"/>
</dbReference>
<keyword evidence="1" id="KW-0694">RNA-binding</keyword>
<dbReference type="InterPro" id="IPR011990">
    <property type="entry name" value="TPR-like_helical_dom_sf"/>
</dbReference>
<dbReference type="InterPro" id="IPR028275">
    <property type="entry name" value="CLU_N"/>
</dbReference>
<dbReference type="RefSeq" id="XP_018739948.1">
    <property type="nucleotide sequence ID" value="XM_018883161.1"/>
</dbReference>
<accession>M5E7X3</accession>
<dbReference type="PANTHER" id="PTHR12601">
    <property type="entry name" value="EUKARYOTIC TRANSLATION INITIATION FACTOR 3 SUBUNIT EIF-3"/>
    <property type="match status" value="1"/>
</dbReference>
<dbReference type="GO" id="GO:0048312">
    <property type="term" value="P:intracellular distribution of mitochondria"/>
    <property type="evidence" value="ECO:0007669"/>
    <property type="project" value="TreeGrafter"/>
</dbReference>
<dbReference type="Pfam" id="PF12807">
    <property type="entry name" value="eIF3_p135"/>
    <property type="match status" value="1"/>
</dbReference>
<comment type="subunit">
    <text evidence="1">May associate with the eukaryotic translation initiation factor 3 (eIF-3) complex.</text>
</comment>
<reference evidence="4" key="1">
    <citation type="journal article" date="2017" name="Nucleic Acids Res.">
        <title>Proteogenomics produces comprehensive and highly accurate protein-coding gene annotation in a complete genome assembly of Malassezia sympodialis.</title>
        <authorList>
            <person name="Zhu Y."/>
            <person name="Engstroem P.G."/>
            <person name="Tellgren-Roth C."/>
            <person name="Baudo C.D."/>
            <person name="Kennell J.C."/>
            <person name="Sun S."/>
            <person name="Billmyre R.B."/>
            <person name="Schroeder M.S."/>
            <person name="Andersson A."/>
            <person name="Holm T."/>
            <person name="Sigurgeirsson B."/>
            <person name="Wu G."/>
            <person name="Sankaranarayanan S.R."/>
            <person name="Siddharthan R."/>
            <person name="Sanyal K."/>
            <person name="Lundeberg J."/>
            <person name="Nystedt B."/>
            <person name="Boekhout T."/>
            <person name="Dawson T.L. Jr."/>
            <person name="Heitman J."/>
            <person name="Scheynius A."/>
            <person name="Lehtioe J."/>
        </authorList>
    </citation>
    <scope>NUCLEOTIDE SEQUENCE [LARGE SCALE GENOMIC DNA]</scope>
    <source>
        <strain evidence="4">ATCC 42132</strain>
    </source>
</reference>
<sequence length="1293" mass="140647">MAATDAESEATFELALLLPARPLLPKNAVALGLPATPEPLQVAVTPHETLNDLRATLLDSPEGYWLGAFAFRRPSKHAQAGALVSEWQTFSEVFPDGATSPRVLQITYEPFNELEVRLHIQRLRDLLAGSPTEPSAIAVDAGATVHDAVCHAAEWAAEAHQPAPPAPTWRGWPADATTQLLPALARAPRVLPRCVRGLAVSAWNPPPRSLALQGHLLYLQVDTLEGEILHITASTRGFFVNGSSSQRFLPHAHPTKALAAPSLFDLLCAASPLFLQHLARLFHDPVSTRDYFSALPVLNSLPAAPWLAREPKHDADWLRTQTAFLLTGALTADTLDAGRDWNEELQSSRELPRTTLVERLMRDRVLNRLHAEFTLAAARIVPRVAAGDVAPMNPADAPATHMFLFNNLFVTRGIDSVGLYEGLGGHAAAHVAVSKDVQGVRSLALLDVPGLHLLGTAVVDWLGERWVVQTVLPGLFRQVAADAAASDAEPAHVAHGGLEGPDTIHTDDAFDALMRQAAQRLHLTPHTMRDADGTPHEMALSVDCKGLRGTDGRRYVLDVARLTPMDMAWIDGEMGAMYGADGAHAAYPHRLTLLRPELLDAFWEMRLREFARARLEAQRTAGETPTRIDEADFDLSFNPDAFAEFRTTRDGTPQLVTPVTDEKEPGVQAVRAASDYLRREVLVRFVSDIAAGLTSAVDGIALTQQMHARGINMRYLGRLAHLSEPSQASELDEVVTSKLGPGYEALLDAFRRVVLHEMVVRAAKHRLRAHLRTAGPATAPACIAHVFNCLLGTSVNAAPAATVPPGAESGAWAQLTPAQLADEVRDEVRARFRYELPASFLAQELRKRPTLRALCLKTGVQLAVRDYAMEAPVELPPAPRGKGAKNAPPPRDTVFVPEDVVCVVPLVKHATPRSTLAEEAFEAGRLSLARGDRELGCELLLEGIGFHEQVYGLVHPETAKCYSLFASLAHHYALEMARAEAKKAQEAQKAEQEGQGEAKEAQKAGQEGQDETKEGQDAEAEAPAPNEAAPSADAPVPPIVAETMTLENALRFQRQAVTVSERTLGLDHPDTMVQYINLAVLERSAGHTDEALRYQERVMELWQLLYGRDHPDAVHTLSSVALLLQGRREFDTSLKAYETAHELAERLFGPDSIYTGNMAHELSQAHTLHGDLKAAIDVEKNAHRIFQARLGDEDALTKESHAFLRGLTASAVRVAQLEHAAKAQQTADLVAAQLRARTERAAQARRTTHANPQLADRSIDELVQFIQGAPGTGTSRAARKRAARARKSSLAST</sequence>
<dbReference type="InterPro" id="IPR027523">
    <property type="entry name" value="CLU_prot"/>
</dbReference>
<feature type="region of interest" description="Disordered" evidence="2">
    <location>
        <begin position="984"/>
        <end position="1035"/>
    </location>
</feature>
<dbReference type="GO" id="GO:0003743">
    <property type="term" value="F:translation initiation factor activity"/>
    <property type="evidence" value="ECO:0007669"/>
    <property type="project" value="UniProtKB-KW"/>
</dbReference>
<dbReference type="Proteomes" id="UP000186303">
    <property type="component" value="Chromosome 6"/>
</dbReference>
<dbReference type="SUPFAM" id="SSF103107">
    <property type="entry name" value="Hypothetical protein c14orf129, hspc210"/>
    <property type="match status" value="1"/>
</dbReference>
<dbReference type="InterPro" id="IPR025697">
    <property type="entry name" value="CLU_dom"/>
</dbReference>
<dbReference type="VEuPathDB" id="FungiDB:MSYG_3838"/>
<dbReference type="HAMAP" id="MF_03013">
    <property type="entry name" value="CLU"/>
    <property type="match status" value="1"/>
</dbReference>
<feature type="compositionally biased region" description="Basic and acidic residues" evidence="2">
    <location>
        <begin position="984"/>
        <end position="1002"/>
    </location>
</feature>
<comment type="similarity">
    <text evidence="1">Belongs to the CLU family.</text>
</comment>
<dbReference type="Pfam" id="PF15044">
    <property type="entry name" value="CLU_N"/>
    <property type="match status" value="1"/>
</dbReference>
<protein>
    <recommendedName>
        <fullName evidence="1">Clustered mitochondria protein homolog</fullName>
    </recommendedName>
    <alternativeName>
        <fullName evidence="1">Protein TIF31 homolog</fullName>
    </alternativeName>
</protein>
<keyword evidence="3" id="KW-0648">Protein biosynthesis</keyword>
<gene>
    <name evidence="1" type="primary">CLU1</name>
    <name evidence="1" type="synonym">TIF31</name>
    <name evidence="3" type="ORF">MSYG_3838</name>
</gene>
<proteinExistence type="inferred from homology"/>
<dbReference type="STRING" id="1230383.M5E7X3"/>
<dbReference type="CDD" id="cd15466">
    <property type="entry name" value="CLU-central"/>
    <property type="match status" value="1"/>
</dbReference>
<name>M5E7X3_MALS4</name>
<evidence type="ECO:0000256" key="1">
    <source>
        <dbReference type="HAMAP-Rule" id="MF_03013"/>
    </source>
</evidence>
<dbReference type="OrthoDB" id="771227at2759"/>
<dbReference type="Pfam" id="PF13424">
    <property type="entry name" value="TPR_12"/>
    <property type="match status" value="1"/>
</dbReference>
<dbReference type="PROSITE" id="PS51823">
    <property type="entry name" value="CLU"/>
    <property type="match status" value="1"/>
</dbReference>
<organism evidence="3 4">
    <name type="scientific">Malassezia sympodialis (strain ATCC 42132)</name>
    <name type="common">Atopic eczema-associated yeast</name>
    <dbReference type="NCBI Taxonomy" id="1230383"/>
    <lineage>
        <taxon>Eukaryota</taxon>
        <taxon>Fungi</taxon>
        <taxon>Dikarya</taxon>
        <taxon>Basidiomycota</taxon>
        <taxon>Ustilaginomycotina</taxon>
        <taxon>Malasseziomycetes</taxon>
        <taxon>Malasseziales</taxon>
        <taxon>Malasseziaceae</taxon>
        <taxon>Malassezia</taxon>
    </lineage>
</organism>
<dbReference type="Pfam" id="PF13374">
    <property type="entry name" value="TPR_10"/>
    <property type="match status" value="2"/>
</dbReference>
<evidence type="ECO:0000256" key="2">
    <source>
        <dbReference type="SAM" id="MobiDB-lite"/>
    </source>
</evidence>
<comment type="function">
    <text evidence="1">mRNA-binding protein involved in proper cytoplasmic distribution of mitochondria.</text>
</comment>
<dbReference type="OMA" id="HPVWDKD"/>
<comment type="subcellular location">
    <subcellularLocation>
        <location evidence="1">Cytoplasm</location>
    </subcellularLocation>
</comment>
<keyword evidence="3" id="KW-0396">Initiation factor</keyword>
<dbReference type="EMBL" id="LT671826">
    <property type="protein sequence ID" value="SHO79489.1"/>
    <property type="molecule type" value="Genomic_DNA"/>
</dbReference>
<feature type="compositionally biased region" description="Low complexity" evidence="2">
    <location>
        <begin position="1021"/>
        <end position="1034"/>
    </location>
</feature>
<dbReference type="PANTHER" id="PTHR12601:SF6">
    <property type="entry name" value="CLUSTERED MITOCHONDRIA PROTEIN HOMOLOG"/>
    <property type="match status" value="1"/>
</dbReference>
<dbReference type="HOGENOM" id="CLU_003256_2_0_1"/>
<dbReference type="Gene3D" id="1.25.40.10">
    <property type="entry name" value="Tetratricopeptide repeat domain"/>
    <property type="match status" value="1"/>
</dbReference>
<dbReference type="InterPro" id="IPR023231">
    <property type="entry name" value="GSKIP_dom_sf"/>
</dbReference>
<dbReference type="Pfam" id="PF13236">
    <property type="entry name" value="CLU"/>
    <property type="match status" value="1"/>
</dbReference>
<dbReference type="KEGG" id="msym:MSY001_1361"/>
<keyword evidence="4" id="KW-1185">Reference proteome</keyword>